<comment type="subcellular location">
    <subcellularLocation>
        <location evidence="1">Endomembrane system</location>
        <topology evidence="1">Peripheral membrane protein</topology>
    </subcellularLocation>
</comment>
<evidence type="ECO:0000256" key="1">
    <source>
        <dbReference type="ARBA" id="ARBA00004184"/>
    </source>
</evidence>
<dbReference type="OrthoDB" id="5325112at2759"/>
<dbReference type="InterPro" id="IPR000547">
    <property type="entry name" value="Clathrin_H-chain/VPS_repeat"/>
</dbReference>
<evidence type="ECO:0000256" key="3">
    <source>
        <dbReference type="ARBA" id="ARBA00038201"/>
    </source>
</evidence>
<feature type="domain" description="CNH" evidence="5">
    <location>
        <begin position="37"/>
        <end position="310"/>
    </location>
</feature>
<dbReference type="Proteomes" id="UP000274131">
    <property type="component" value="Unassembled WGS sequence"/>
</dbReference>
<dbReference type="GO" id="GO:0016020">
    <property type="term" value="C:membrane"/>
    <property type="evidence" value="ECO:0007669"/>
    <property type="project" value="TreeGrafter"/>
</dbReference>
<comment type="similarity">
    <text evidence="3">Belongs to the VAM6/VPS39 family.</text>
</comment>
<sequence>MFEAYVTTEVASKLEKSVEVVSIAADSNPLQTYLLRNFLINIITAHAKKVYLGSKTGHLLSLTGLRGGRRGYDLSICRSFEKKAVTALQIVPEHGIILCLSDGQFSAHDIIHPFGLKATLTDVKPVTSFSTYINEEDNFLYVALSARKKIYFYKWFVDEFSSVAVNLSPAYLCDIPQLIVWCGPIVALAAANEYYFFNFSLLSDEVVEVKKLFSLGSRAGDPLIVDFKEEKLVAYCKDDFLVFQDYDGAASPVSKIKFSVSPLEIVYDAPYVVALLPKGKIEIRSVKPSMHIQTLQLTKASHLAKAMPGTVYAGSSGDVWLLDSHPHMKENVERLVREKHFELAIHLAEKCENIDKDGVIEIKRKAAFNLFCQRRFDEWLELHTEAKTDVMTVIAHFPCLLDSAYRASLSSLLDEPLPDFAENERKSGLLALSRYLAAVRTEHAKIIADYKKSMASDTPKALKKEDISHHEMVLKVVDTTLLKCYLQANENLVASLMRLPDNMCILEDSEQILIEKEKFYELYLLYKNRGHHRKALTLLKEHSHDPDSLLTGCEMTVRYLQHLDNSNLDLIFTYAPWVFHEDFDAGFSVFTYDDDEARNLDRDRVLQFLTRECVPAIIPYLEHIIYELHEKRPKFHEALGSHYISQVKRLMKEYISALKDDEVIVRAGEEEGELGEYRRKLAYFLKVSDSYSAEKLLVQLRNDSLYEERAMLLGRLKKHEQALAIYTNVLKDYKAAENYCSTHYDRNDPENSKVWLILLRMYTYPPDRSVLGLMQKDFYYSEPNQVEAIRILKDHANSIDTGNVLTYSIIVEALSLLPPNFPLRNVWNALEAILQAAHAKKTSVSFSFLLSYNFRLPLNNSSLILIYPFSIQI</sequence>
<reference evidence="8" key="1">
    <citation type="submission" date="2016-04" db="UniProtKB">
        <authorList>
            <consortium name="WormBaseParasite"/>
        </authorList>
    </citation>
    <scope>IDENTIFICATION</scope>
</reference>
<keyword evidence="2" id="KW-0472">Membrane</keyword>
<dbReference type="InterPro" id="IPR019452">
    <property type="entry name" value="VPS39/TGF_beta_rcpt-assoc_1"/>
</dbReference>
<organism evidence="8">
    <name type="scientific">Enterobius vermicularis</name>
    <name type="common">Human pinworm</name>
    <dbReference type="NCBI Taxonomy" id="51028"/>
    <lineage>
        <taxon>Eukaryota</taxon>
        <taxon>Metazoa</taxon>
        <taxon>Ecdysozoa</taxon>
        <taxon>Nematoda</taxon>
        <taxon>Chromadorea</taxon>
        <taxon>Rhabditida</taxon>
        <taxon>Spirurina</taxon>
        <taxon>Oxyuridomorpha</taxon>
        <taxon>Oxyuroidea</taxon>
        <taxon>Oxyuridae</taxon>
        <taxon>Enterobius</taxon>
    </lineage>
</organism>
<dbReference type="GO" id="GO:0006886">
    <property type="term" value="P:intracellular protein transport"/>
    <property type="evidence" value="ECO:0007669"/>
    <property type="project" value="UniProtKB-UniRule"/>
</dbReference>
<dbReference type="InterPro" id="IPR032914">
    <property type="entry name" value="Vam6/VPS39/TRAP1"/>
</dbReference>
<dbReference type="GO" id="GO:0034058">
    <property type="term" value="P:endosomal vesicle fusion"/>
    <property type="evidence" value="ECO:0007669"/>
    <property type="project" value="TreeGrafter"/>
</dbReference>
<dbReference type="WBParaSite" id="EVEC_0000153401-mRNA-1">
    <property type="protein sequence ID" value="EVEC_0000153401-mRNA-1"/>
    <property type="gene ID" value="EVEC_0000153401"/>
</dbReference>
<keyword evidence="7" id="KW-1185">Reference proteome</keyword>
<protein>
    <submittedName>
        <fullName evidence="8">CNH domain-containing protein</fullName>
    </submittedName>
</protein>
<proteinExistence type="inferred from homology"/>
<evidence type="ECO:0000256" key="2">
    <source>
        <dbReference type="ARBA" id="ARBA00023136"/>
    </source>
</evidence>
<dbReference type="PANTHER" id="PTHR12894">
    <property type="entry name" value="CNH DOMAIN CONTAINING"/>
    <property type="match status" value="1"/>
</dbReference>
<name>A0A158Q9B0_ENTVE</name>
<dbReference type="STRING" id="51028.A0A158Q9B0"/>
<gene>
    <name evidence="6" type="ORF">EVEC_LOCUS1242</name>
</gene>
<dbReference type="GO" id="GO:0012505">
    <property type="term" value="C:endomembrane system"/>
    <property type="evidence" value="ECO:0007669"/>
    <property type="project" value="UniProtKB-SubCell"/>
</dbReference>
<dbReference type="EMBL" id="UXUI01007188">
    <property type="protein sequence ID" value="VDD86099.1"/>
    <property type="molecule type" value="Genomic_DNA"/>
</dbReference>
<dbReference type="Pfam" id="PF10366">
    <property type="entry name" value="Vps39_1"/>
    <property type="match status" value="1"/>
</dbReference>
<dbReference type="InterPro" id="IPR001180">
    <property type="entry name" value="CNH_dom"/>
</dbReference>
<dbReference type="AlphaFoldDB" id="A0A158Q9B0"/>
<dbReference type="PROSITE" id="PS50236">
    <property type="entry name" value="CHCR"/>
    <property type="match status" value="1"/>
</dbReference>
<evidence type="ECO:0000313" key="6">
    <source>
        <dbReference type="EMBL" id="VDD86099.1"/>
    </source>
</evidence>
<accession>A0A158Q9B0</accession>
<dbReference type="GO" id="GO:0005737">
    <property type="term" value="C:cytoplasm"/>
    <property type="evidence" value="ECO:0007669"/>
    <property type="project" value="TreeGrafter"/>
</dbReference>
<evidence type="ECO:0000256" key="4">
    <source>
        <dbReference type="PROSITE-ProRule" id="PRU01006"/>
    </source>
</evidence>
<dbReference type="Pfam" id="PF00780">
    <property type="entry name" value="CNH"/>
    <property type="match status" value="1"/>
</dbReference>
<evidence type="ECO:0000313" key="7">
    <source>
        <dbReference type="Proteomes" id="UP000274131"/>
    </source>
</evidence>
<feature type="repeat" description="CHCR" evidence="4">
    <location>
        <begin position="592"/>
        <end position="767"/>
    </location>
</feature>
<dbReference type="GO" id="GO:0006914">
    <property type="term" value="P:autophagy"/>
    <property type="evidence" value="ECO:0007669"/>
    <property type="project" value="TreeGrafter"/>
</dbReference>
<evidence type="ECO:0000313" key="8">
    <source>
        <dbReference type="WBParaSite" id="EVEC_0000153401-mRNA-1"/>
    </source>
</evidence>
<dbReference type="PROSITE" id="PS50219">
    <property type="entry name" value="CNH"/>
    <property type="match status" value="1"/>
</dbReference>
<dbReference type="PANTHER" id="PTHR12894:SF49">
    <property type="entry name" value="VAM6_VPS39-LIKE PROTEIN"/>
    <property type="match status" value="1"/>
</dbReference>
<evidence type="ECO:0000259" key="5">
    <source>
        <dbReference type="PROSITE" id="PS50219"/>
    </source>
</evidence>
<reference evidence="6 7" key="2">
    <citation type="submission" date="2018-10" db="EMBL/GenBank/DDBJ databases">
        <authorList>
            <consortium name="Pathogen Informatics"/>
        </authorList>
    </citation>
    <scope>NUCLEOTIDE SEQUENCE [LARGE SCALE GENOMIC DNA]</scope>
</reference>